<comment type="caution">
    <text evidence="1">The sequence shown here is derived from an EMBL/GenBank/DDBJ whole genome shotgun (WGS) entry which is preliminary data.</text>
</comment>
<dbReference type="Proteomes" id="UP000612233">
    <property type="component" value="Unassembled WGS sequence"/>
</dbReference>
<proteinExistence type="predicted"/>
<protein>
    <submittedName>
        <fullName evidence="1">Uncharacterized protein</fullName>
    </submittedName>
</protein>
<evidence type="ECO:0000313" key="1">
    <source>
        <dbReference type="EMBL" id="MBD2769703.1"/>
    </source>
</evidence>
<keyword evidence="2" id="KW-1185">Reference proteome</keyword>
<name>A0A927GKL1_9BACT</name>
<reference evidence="1" key="1">
    <citation type="submission" date="2020-09" db="EMBL/GenBank/DDBJ databases">
        <authorList>
            <person name="Kim M.K."/>
        </authorList>
    </citation>
    <scope>NUCLEOTIDE SEQUENCE</scope>
    <source>
        <strain evidence="1">BT664</strain>
    </source>
</reference>
<accession>A0A927GKL1</accession>
<organism evidence="1 2">
    <name type="scientific">Hymenobacter montanus</name>
    <dbReference type="NCBI Taxonomy" id="2771359"/>
    <lineage>
        <taxon>Bacteria</taxon>
        <taxon>Pseudomonadati</taxon>
        <taxon>Bacteroidota</taxon>
        <taxon>Cytophagia</taxon>
        <taxon>Cytophagales</taxon>
        <taxon>Hymenobacteraceae</taxon>
        <taxon>Hymenobacter</taxon>
    </lineage>
</organism>
<sequence length="119" mass="13113">MDNLNSTTAGDAVETLALVDKKGNPTEHQVAQWVAAHGEVKCFEVGDRQVYFKQPTRQLVKAANAALAKSRDVDAYQETILKNTQLNYQAETESNVQLFFALANKVDEIITSLSATLKN</sequence>
<evidence type="ECO:0000313" key="2">
    <source>
        <dbReference type="Proteomes" id="UP000612233"/>
    </source>
</evidence>
<dbReference type="RefSeq" id="WP_191006511.1">
    <property type="nucleotide sequence ID" value="NZ_JACXAD010000022.1"/>
</dbReference>
<dbReference type="EMBL" id="JACXAD010000022">
    <property type="protein sequence ID" value="MBD2769703.1"/>
    <property type="molecule type" value="Genomic_DNA"/>
</dbReference>
<dbReference type="AlphaFoldDB" id="A0A927GKL1"/>
<gene>
    <name evidence="1" type="ORF">IC235_17575</name>
</gene>